<evidence type="ECO:0000256" key="1">
    <source>
        <dbReference type="SAM" id="MobiDB-lite"/>
    </source>
</evidence>
<name>A0A3P7NJF6_DIBLA</name>
<organism evidence="2 3">
    <name type="scientific">Dibothriocephalus latus</name>
    <name type="common">Fish tapeworm</name>
    <name type="synonym">Diphyllobothrium latum</name>
    <dbReference type="NCBI Taxonomy" id="60516"/>
    <lineage>
        <taxon>Eukaryota</taxon>
        <taxon>Metazoa</taxon>
        <taxon>Spiralia</taxon>
        <taxon>Lophotrochozoa</taxon>
        <taxon>Platyhelminthes</taxon>
        <taxon>Cestoda</taxon>
        <taxon>Eucestoda</taxon>
        <taxon>Diphyllobothriidea</taxon>
        <taxon>Diphyllobothriidae</taxon>
        <taxon>Dibothriocephalus</taxon>
    </lineage>
</organism>
<dbReference type="AlphaFoldDB" id="A0A3P7NJF6"/>
<evidence type="ECO:0000313" key="3">
    <source>
        <dbReference type="Proteomes" id="UP000281553"/>
    </source>
</evidence>
<reference evidence="2 3" key="1">
    <citation type="submission" date="2018-11" db="EMBL/GenBank/DDBJ databases">
        <authorList>
            <consortium name="Pathogen Informatics"/>
        </authorList>
    </citation>
    <scope>NUCLEOTIDE SEQUENCE [LARGE SCALE GENOMIC DNA]</scope>
</reference>
<feature type="region of interest" description="Disordered" evidence="1">
    <location>
        <begin position="1"/>
        <end position="28"/>
    </location>
</feature>
<dbReference type="EMBL" id="UYRU01087569">
    <property type="protein sequence ID" value="VDN35718.1"/>
    <property type="molecule type" value="Genomic_DNA"/>
</dbReference>
<feature type="compositionally biased region" description="Basic and acidic residues" evidence="1">
    <location>
        <begin position="1"/>
        <end position="16"/>
    </location>
</feature>
<accession>A0A3P7NJF6</accession>
<protein>
    <submittedName>
        <fullName evidence="2">Uncharacterized protein</fullName>
    </submittedName>
</protein>
<gene>
    <name evidence="2" type="ORF">DILT_LOCUS16848</name>
</gene>
<keyword evidence="3" id="KW-1185">Reference proteome</keyword>
<evidence type="ECO:0000313" key="2">
    <source>
        <dbReference type="EMBL" id="VDN35718.1"/>
    </source>
</evidence>
<proteinExistence type="predicted"/>
<dbReference type="Proteomes" id="UP000281553">
    <property type="component" value="Unassembled WGS sequence"/>
</dbReference>
<sequence length="41" mass="4457">MFPEVKKIREDQERSQTDGANANGADSHGILVLTSLCTPVQ</sequence>